<evidence type="ECO:0000313" key="7">
    <source>
        <dbReference type="Ensembl" id="ENSORLP00015029139.1"/>
    </source>
</evidence>
<keyword evidence="5" id="KW-0067">ATP-binding</keyword>
<feature type="domain" description="Protein kinase" evidence="6">
    <location>
        <begin position="48"/>
        <end position="293"/>
    </location>
</feature>
<keyword evidence="3" id="KW-0547">Nucleotide-binding</keyword>
<organism evidence="7 8">
    <name type="scientific">Oryzias latipes</name>
    <name type="common">Japanese rice fish</name>
    <name type="synonym">Japanese killifish</name>
    <dbReference type="NCBI Taxonomy" id="8090"/>
    <lineage>
        <taxon>Eukaryota</taxon>
        <taxon>Metazoa</taxon>
        <taxon>Chordata</taxon>
        <taxon>Craniata</taxon>
        <taxon>Vertebrata</taxon>
        <taxon>Euteleostomi</taxon>
        <taxon>Actinopterygii</taxon>
        <taxon>Neopterygii</taxon>
        <taxon>Teleostei</taxon>
        <taxon>Neoteleostei</taxon>
        <taxon>Acanthomorphata</taxon>
        <taxon>Ovalentaria</taxon>
        <taxon>Atherinomorphae</taxon>
        <taxon>Beloniformes</taxon>
        <taxon>Adrianichthyidae</taxon>
        <taxon>Oryziinae</taxon>
        <taxon>Oryzias</taxon>
    </lineage>
</organism>
<evidence type="ECO:0000256" key="5">
    <source>
        <dbReference type="ARBA" id="ARBA00022840"/>
    </source>
</evidence>
<dbReference type="PROSITE" id="PS50011">
    <property type="entry name" value="PROTEIN_KINASE_DOM"/>
    <property type="match status" value="1"/>
</dbReference>
<reference key="1">
    <citation type="journal article" date="2007" name="Nature">
        <title>The medaka draft genome and insights into vertebrate genome evolution.</title>
        <authorList>
            <person name="Kasahara M."/>
            <person name="Naruse K."/>
            <person name="Sasaki S."/>
            <person name="Nakatani Y."/>
            <person name="Qu W."/>
            <person name="Ahsan B."/>
            <person name="Yamada T."/>
            <person name="Nagayasu Y."/>
            <person name="Doi K."/>
            <person name="Kasai Y."/>
            <person name="Jindo T."/>
            <person name="Kobayashi D."/>
            <person name="Shimada A."/>
            <person name="Toyoda A."/>
            <person name="Kuroki Y."/>
            <person name="Fujiyama A."/>
            <person name="Sasaki T."/>
            <person name="Shimizu A."/>
            <person name="Asakawa S."/>
            <person name="Shimizu N."/>
            <person name="Hashimoto S."/>
            <person name="Yang J."/>
            <person name="Lee Y."/>
            <person name="Matsushima K."/>
            <person name="Sugano S."/>
            <person name="Sakaizumi M."/>
            <person name="Narita T."/>
            <person name="Ohishi K."/>
            <person name="Haga S."/>
            <person name="Ohta F."/>
            <person name="Nomoto H."/>
            <person name="Nogata K."/>
            <person name="Morishita T."/>
            <person name="Endo T."/>
            <person name="Shin-I T."/>
            <person name="Takeda H."/>
            <person name="Morishita S."/>
            <person name="Kohara Y."/>
        </authorList>
    </citation>
    <scope>NUCLEOTIDE SEQUENCE [LARGE SCALE GENOMIC DNA]</scope>
    <source>
        <strain>Hd-rR</strain>
    </source>
</reference>
<dbReference type="InterPro" id="IPR008271">
    <property type="entry name" value="Ser/Thr_kinase_AS"/>
</dbReference>
<evidence type="ECO:0000256" key="4">
    <source>
        <dbReference type="ARBA" id="ARBA00022777"/>
    </source>
</evidence>
<evidence type="ECO:0000256" key="2">
    <source>
        <dbReference type="ARBA" id="ARBA00022679"/>
    </source>
</evidence>
<reference evidence="7" key="3">
    <citation type="submission" date="2025-08" db="UniProtKB">
        <authorList>
            <consortium name="Ensembl"/>
        </authorList>
    </citation>
    <scope>IDENTIFICATION</scope>
    <source>
        <strain evidence="7">HSOK</strain>
    </source>
</reference>
<dbReference type="SUPFAM" id="SSF56112">
    <property type="entry name" value="Protein kinase-like (PK-like)"/>
    <property type="match status" value="1"/>
</dbReference>
<dbReference type="PANTHER" id="PTHR24058">
    <property type="entry name" value="DUAL SPECIFICITY PROTEIN KINASE"/>
    <property type="match status" value="1"/>
</dbReference>
<accession>A0A3P9JA82</accession>
<proteinExistence type="predicted"/>
<evidence type="ECO:0000256" key="3">
    <source>
        <dbReference type="ARBA" id="ARBA00022741"/>
    </source>
</evidence>
<dbReference type="GO" id="GO:0005524">
    <property type="term" value="F:ATP binding"/>
    <property type="evidence" value="ECO:0007669"/>
    <property type="project" value="UniProtKB-KW"/>
</dbReference>
<evidence type="ECO:0000259" key="6">
    <source>
        <dbReference type="PROSITE" id="PS50011"/>
    </source>
</evidence>
<dbReference type="GO" id="GO:0004674">
    <property type="term" value="F:protein serine/threonine kinase activity"/>
    <property type="evidence" value="ECO:0007669"/>
    <property type="project" value="UniProtKB-KW"/>
</dbReference>
<dbReference type="InterPro" id="IPR011009">
    <property type="entry name" value="Kinase-like_dom_sf"/>
</dbReference>
<dbReference type="Pfam" id="PF00069">
    <property type="entry name" value="Pkinase"/>
    <property type="match status" value="1"/>
</dbReference>
<dbReference type="SMART" id="SM00220">
    <property type="entry name" value="S_TKc"/>
    <property type="match status" value="1"/>
</dbReference>
<keyword evidence="1" id="KW-0723">Serine/threonine-protein kinase</keyword>
<evidence type="ECO:0000313" key="8">
    <source>
        <dbReference type="Proteomes" id="UP000265200"/>
    </source>
</evidence>
<evidence type="ECO:0000256" key="1">
    <source>
        <dbReference type="ARBA" id="ARBA00022527"/>
    </source>
</evidence>
<reference evidence="7" key="4">
    <citation type="submission" date="2025-09" db="UniProtKB">
        <authorList>
            <consortium name="Ensembl"/>
        </authorList>
    </citation>
    <scope>IDENTIFICATION</scope>
    <source>
        <strain evidence="7">HSOK</strain>
    </source>
</reference>
<sequence length="359" mass="40845">MNLSLSGELRAESSLRILSYVLRFTFSSVEGLLKLRVFPLDNNSKALYQLGTFLDDGSYGKVSRGKKLRTNEDVAIKIIKGDYLEAGPMEFKALKEIKRIKADKNNLIKCIDKFNYRNRAFIVFEMLDQNLHHFLSKRKFSPLGISEIKVISQQLLVALKALKSIGLVHTDIKLDNIMLVDHKSQPFRVKLIDFGLALKLEDLETGSIFQTMPYRAPEVRLGLPLNEGVDMWGLGHTLAMLLKGSSLHCSSFEEILQERNGQVELFVNLLEKMLFIDPYRRITPEEALQHPFFTENSDDNNQIVKAVSDIANKRSATELMQQMSGSAVSTPPRWALLPIVLQSPRIPLSPPLSRHWLYF</sequence>
<dbReference type="PROSITE" id="PS00108">
    <property type="entry name" value="PROTEIN_KINASE_ST"/>
    <property type="match status" value="1"/>
</dbReference>
<name>A0A3P9JA82_ORYLA</name>
<dbReference type="Gene3D" id="1.10.510.10">
    <property type="entry name" value="Transferase(Phosphotransferase) domain 1"/>
    <property type="match status" value="1"/>
</dbReference>
<dbReference type="InterPro" id="IPR050494">
    <property type="entry name" value="Ser_Thr_dual-spec_kinase"/>
</dbReference>
<dbReference type="AlphaFoldDB" id="A0A3P9JA82"/>
<dbReference type="PANTHER" id="PTHR24058:SF53">
    <property type="entry name" value="HOMEODOMAIN-INTERACTING PROTEIN KINASE 2"/>
    <property type="match status" value="1"/>
</dbReference>
<protein>
    <recommendedName>
        <fullName evidence="6">Protein kinase domain-containing protein</fullName>
    </recommendedName>
</protein>
<dbReference type="Gene3D" id="3.30.200.20">
    <property type="entry name" value="Phosphorylase Kinase, domain 1"/>
    <property type="match status" value="1"/>
</dbReference>
<keyword evidence="4" id="KW-0418">Kinase</keyword>
<dbReference type="Ensembl" id="ENSORLT00015018086.1">
    <property type="protein sequence ID" value="ENSORLP00015029139.1"/>
    <property type="gene ID" value="ENSORLG00015012161.1"/>
</dbReference>
<dbReference type="Proteomes" id="UP000265200">
    <property type="component" value="Chromosome 3"/>
</dbReference>
<dbReference type="InterPro" id="IPR000719">
    <property type="entry name" value="Prot_kinase_dom"/>
</dbReference>
<reference evidence="7 8" key="2">
    <citation type="submission" date="2017-04" db="EMBL/GenBank/DDBJ databases">
        <title>CpG methylation of centromeres and impact of large insertions on vertebrate speciation.</title>
        <authorList>
            <person name="Ichikawa K."/>
            <person name="Yoshimura J."/>
            <person name="Morishita S."/>
        </authorList>
    </citation>
    <scope>NUCLEOTIDE SEQUENCE</scope>
    <source>
        <strain evidence="7 8">HSOK</strain>
    </source>
</reference>
<keyword evidence="2" id="KW-0808">Transferase</keyword>